<gene>
    <name evidence="2" type="ORF">BDV98DRAFT_602864</name>
</gene>
<accession>A0A5C3QYH5</accession>
<keyword evidence="3" id="KW-1185">Reference proteome</keyword>
<dbReference type="InterPro" id="IPR036047">
    <property type="entry name" value="F-box-like_dom_sf"/>
</dbReference>
<feature type="signal peptide" evidence="1">
    <location>
        <begin position="1"/>
        <end position="29"/>
    </location>
</feature>
<dbReference type="Gene3D" id="1.20.1280.50">
    <property type="match status" value="1"/>
</dbReference>
<dbReference type="Proteomes" id="UP000305067">
    <property type="component" value="Unassembled WGS sequence"/>
</dbReference>
<dbReference type="SUPFAM" id="SSF81383">
    <property type="entry name" value="F-box domain"/>
    <property type="match status" value="1"/>
</dbReference>
<dbReference type="OrthoDB" id="2884925at2759"/>
<dbReference type="EMBL" id="ML178820">
    <property type="protein sequence ID" value="TFL03424.1"/>
    <property type="molecule type" value="Genomic_DNA"/>
</dbReference>
<reference evidence="2 3" key="1">
    <citation type="journal article" date="2019" name="Nat. Ecol. Evol.">
        <title>Megaphylogeny resolves global patterns of mushroom evolution.</title>
        <authorList>
            <person name="Varga T."/>
            <person name="Krizsan K."/>
            <person name="Foldi C."/>
            <person name="Dima B."/>
            <person name="Sanchez-Garcia M."/>
            <person name="Sanchez-Ramirez S."/>
            <person name="Szollosi G.J."/>
            <person name="Szarkandi J.G."/>
            <person name="Papp V."/>
            <person name="Albert L."/>
            <person name="Andreopoulos W."/>
            <person name="Angelini C."/>
            <person name="Antonin V."/>
            <person name="Barry K.W."/>
            <person name="Bougher N.L."/>
            <person name="Buchanan P."/>
            <person name="Buyck B."/>
            <person name="Bense V."/>
            <person name="Catcheside P."/>
            <person name="Chovatia M."/>
            <person name="Cooper J."/>
            <person name="Damon W."/>
            <person name="Desjardin D."/>
            <person name="Finy P."/>
            <person name="Geml J."/>
            <person name="Haridas S."/>
            <person name="Hughes K."/>
            <person name="Justo A."/>
            <person name="Karasinski D."/>
            <person name="Kautmanova I."/>
            <person name="Kiss B."/>
            <person name="Kocsube S."/>
            <person name="Kotiranta H."/>
            <person name="LaButti K.M."/>
            <person name="Lechner B.E."/>
            <person name="Liimatainen K."/>
            <person name="Lipzen A."/>
            <person name="Lukacs Z."/>
            <person name="Mihaltcheva S."/>
            <person name="Morgado L.N."/>
            <person name="Niskanen T."/>
            <person name="Noordeloos M.E."/>
            <person name="Ohm R.A."/>
            <person name="Ortiz-Santana B."/>
            <person name="Ovrebo C."/>
            <person name="Racz N."/>
            <person name="Riley R."/>
            <person name="Savchenko A."/>
            <person name="Shiryaev A."/>
            <person name="Soop K."/>
            <person name="Spirin V."/>
            <person name="Szebenyi C."/>
            <person name="Tomsovsky M."/>
            <person name="Tulloss R.E."/>
            <person name="Uehling J."/>
            <person name="Grigoriev I.V."/>
            <person name="Vagvolgyi C."/>
            <person name="Papp T."/>
            <person name="Martin F.M."/>
            <person name="Miettinen O."/>
            <person name="Hibbett D.S."/>
            <person name="Nagy L.G."/>
        </authorList>
    </citation>
    <scope>NUCLEOTIDE SEQUENCE [LARGE SCALE GENOMIC DNA]</scope>
    <source>
        <strain evidence="2 3">CBS 309.79</strain>
    </source>
</reference>
<evidence type="ECO:0000256" key="1">
    <source>
        <dbReference type="SAM" id="SignalP"/>
    </source>
</evidence>
<proteinExistence type="predicted"/>
<dbReference type="AlphaFoldDB" id="A0A5C3QYH5"/>
<evidence type="ECO:0000313" key="2">
    <source>
        <dbReference type="EMBL" id="TFL03424.1"/>
    </source>
</evidence>
<organism evidence="2 3">
    <name type="scientific">Pterulicium gracile</name>
    <dbReference type="NCBI Taxonomy" id="1884261"/>
    <lineage>
        <taxon>Eukaryota</taxon>
        <taxon>Fungi</taxon>
        <taxon>Dikarya</taxon>
        <taxon>Basidiomycota</taxon>
        <taxon>Agaricomycotina</taxon>
        <taxon>Agaricomycetes</taxon>
        <taxon>Agaricomycetidae</taxon>
        <taxon>Agaricales</taxon>
        <taxon>Pleurotineae</taxon>
        <taxon>Pterulaceae</taxon>
        <taxon>Pterulicium</taxon>
    </lineage>
</organism>
<name>A0A5C3QYH5_9AGAR</name>
<protein>
    <submittedName>
        <fullName evidence="2">Uncharacterized protein</fullName>
    </submittedName>
</protein>
<feature type="chain" id="PRO_5022876164" evidence="1">
    <location>
        <begin position="30"/>
        <end position="116"/>
    </location>
</feature>
<keyword evidence="1" id="KW-0732">Signal</keyword>
<sequence>MADSSPISALPPELLSMIMVLAISCYADSEDLRCSWSEHIQLTSVCKTWRDTAMDCADVWSHLPFFHLASSSRFPEMLARSKETPVTLLMDPEDTELSRGLLPAAHLALLLSILSS</sequence>
<evidence type="ECO:0000313" key="3">
    <source>
        <dbReference type="Proteomes" id="UP000305067"/>
    </source>
</evidence>